<gene>
    <name evidence="1" type="ORF">FPL22_16780</name>
</gene>
<reference evidence="1 2" key="1">
    <citation type="submission" date="2019-07" db="EMBL/GenBank/DDBJ databases">
        <title>Description of 53C-WASEF.</title>
        <authorList>
            <person name="Pitt A."/>
            <person name="Hahn M.W."/>
        </authorList>
    </citation>
    <scope>NUCLEOTIDE SEQUENCE [LARGE SCALE GENOMIC DNA]</scope>
    <source>
        <strain evidence="1 2">53C-WASEF</strain>
    </source>
</reference>
<dbReference type="OrthoDB" id="194192at2"/>
<comment type="caution">
    <text evidence="1">The sequence shown here is derived from an EMBL/GenBank/DDBJ whole genome shotgun (WGS) entry which is preliminary data.</text>
</comment>
<dbReference type="EMBL" id="VMBG01000004">
    <property type="protein sequence ID" value="TSJ75053.1"/>
    <property type="molecule type" value="Genomic_DNA"/>
</dbReference>
<sequence>MKTRTTRAKAIPRSASRVSAPVIELSWSHFGISYRVGTWPDVVLERLIGDRWEPVAISEGLLASGSVQLDTPAWRRYLDFVPAGERMFLEKFRFGRLGALLIVANCPGMLADLDETPALVSFLAAHDELRGTGELRWDEVAAVHERGGVFAVLEWLGLPASRQTLAILRNLVDPDVPRRLLEPLRALLWRPEATMVLERSPELTDRQLARYCHALAA</sequence>
<proteinExistence type="predicted"/>
<name>A0A556QEH3_9BACT</name>
<keyword evidence="2" id="KW-1185">Reference proteome</keyword>
<dbReference type="Proteomes" id="UP000315648">
    <property type="component" value="Unassembled WGS sequence"/>
</dbReference>
<evidence type="ECO:0000313" key="1">
    <source>
        <dbReference type="EMBL" id="TSJ75053.1"/>
    </source>
</evidence>
<dbReference type="RefSeq" id="WP_144354195.1">
    <property type="nucleotide sequence ID" value="NZ_CBCRVV010000010.1"/>
</dbReference>
<dbReference type="AlphaFoldDB" id="A0A556QEH3"/>
<organism evidence="1 2">
    <name type="scientific">Rariglobus hedericola</name>
    <dbReference type="NCBI Taxonomy" id="2597822"/>
    <lineage>
        <taxon>Bacteria</taxon>
        <taxon>Pseudomonadati</taxon>
        <taxon>Verrucomicrobiota</taxon>
        <taxon>Opitutia</taxon>
        <taxon>Opitutales</taxon>
        <taxon>Opitutaceae</taxon>
        <taxon>Rariglobus</taxon>
    </lineage>
</organism>
<evidence type="ECO:0000313" key="2">
    <source>
        <dbReference type="Proteomes" id="UP000315648"/>
    </source>
</evidence>
<accession>A0A556QEH3</accession>
<protein>
    <submittedName>
        <fullName evidence="1">Uncharacterized protein</fullName>
    </submittedName>
</protein>